<dbReference type="CDD" id="cd00882">
    <property type="entry name" value="Ras_like_GTPase"/>
    <property type="match status" value="1"/>
</dbReference>
<proteinExistence type="predicted"/>
<evidence type="ECO:0000313" key="4">
    <source>
        <dbReference type="Proteomes" id="UP000799767"/>
    </source>
</evidence>
<dbReference type="InterPro" id="IPR018712">
    <property type="entry name" value="Tle1-like_cat"/>
</dbReference>
<dbReference type="SUPFAM" id="SSF52540">
    <property type="entry name" value="P-loop containing nucleoside triphosphate hydrolases"/>
    <property type="match status" value="1"/>
</dbReference>
<dbReference type="GO" id="GO:0005525">
    <property type="term" value="F:GTP binding"/>
    <property type="evidence" value="ECO:0007669"/>
    <property type="project" value="InterPro"/>
</dbReference>
<dbReference type="InterPro" id="IPR027417">
    <property type="entry name" value="P-loop_NTPase"/>
</dbReference>
<name>A0A6A6PPP3_9PEZI</name>
<dbReference type="GeneID" id="54470865"/>
<dbReference type="OrthoDB" id="59699at2759"/>
<accession>A0A6A6PPP3</accession>
<keyword evidence="4" id="KW-1185">Reference proteome</keyword>
<dbReference type="Gene3D" id="3.40.50.300">
    <property type="entry name" value="P-loop containing nucleotide triphosphate hydrolases"/>
    <property type="match status" value="1"/>
</dbReference>
<evidence type="ECO:0000259" key="1">
    <source>
        <dbReference type="Pfam" id="PF01926"/>
    </source>
</evidence>
<feature type="domain" description="G" evidence="1">
    <location>
        <begin position="440"/>
        <end position="565"/>
    </location>
</feature>
<dbReference type="Proteomes" id="UP000799767">
    <property type="component" value="Unassembled WGS sequence"/>
</dbReference>
<evidence type="ECO:0000259" key="2">
    <source>
        <dbReference type="Pfam" id="PF09994"/>
    </source>
</evidence>
<evidence type="ECO:0008006" key="5">
    <source>
        <dbReference type="Google" id="ProtNLM"/>
    </source>
</evidence>
<dbReference type="Pfam" id="PF09994">
    <property type="entry name" value="T6SS_Tle1-like_cat"/>
    <property type="match status" value="1"/>
</dbReference>
<gene>
    <name evidence="3" type="ORF">BDY17DRAFT_176638</name>
</gene>
<protein>
    <recommendedName>
        <fullName evidence="5">DUF2235 domain-containing protein</fullName>
    </recommendedName>
</protein>
<dbReference type="Pfam" id="PF01926">
    <property type="entry name" value="MMR_HSR1"/>
    <property type="match status" value="1"/>
</dbReference>
<dbReference type="InterPro" id="IPR006073">
    <property type="entry name" value="GTP-bd"/>
</dbReference>
<sequence length="950" mass="103828">MAAAGATVPTRLVICVDGAQSIGAVETNIRQIYSSLEVGRCADRTHGGIFRQDIQYVPSDGLVDDTSSKERLQANLLGQLHIKQIQDIYEKCCTLDGDRDEVWFFGFSRGAFVVRAVAGLLHTFGSLASAGQPGFAKDFRKMLKDSETKSGNSLSPLSPLSLSPVSSISSAFQTKRAPRIQFIGAFDTISDVSGSSVFDISFNSSIYHFRHAVAMHEDRKTLAPECLFPPELHQSSLSDSGRSFIQAHFIGNHADIGGAARKSGLALYPLQWMLIQAKDLGLVVDPQGGVFSPLSLVLPGSSIKKPPEQLWTFKAANNIATQMQDFREVHGLSRNHEKSYAIKLQSSRLSSLRQKQPRNPFTSDGFLRGYCAGAPQGTIIHPSVYLLLDLHINVVLENKELKLQRWVEAWRDRMLGTEAGQGADFWDDNDDDSESLGALRVLVCGNTGVGKSTLVNKTFGVAVTQSSDRTRGIHDVREEITWEGRPDLIVHDSGGFEAGADEEFQAIEAFLKEKAEAQSITAKLHVIWFCVDINSARTLQTATEKLFRAVSLYAKDVPIVVVATKKDELLDIEFGVCRKTLKREGKPFDEEACEAYAEERLAERIDVIRSEMESVPGGRLDACIAVSQDDDESIAALSETTSQSFDTDRVRLMYIGAQVARIDLKIEMAVAEILRRYKRLIRRSAATVGFGGSSIHRKASTYQVTKAVIQCFGVPTVNADVALEALKANVWTSLGSNAQLVLAEMFSLIGVAGSVFAMGAPLWLISGSINASHVVPTTCRMFLIMACDLTLVLARSFKEATFRANGQPDEIDVGAAARNYAVRGYAQHVHRDVQRLLPKRNPLAPFRVENVQQGIEELFAAYKDKLMQDVNLPLRNGDTKAGREAGDDASIEDDSALLSDYTEARAALAELDASETIPSVPELPGDDARFELHGESTVSELSGVSATEKS</sequence>
<dbReference type="AlphaFoldDB" id="A0A6A6PPP3"/>
<dbReference type="RefSeq" id="XP_033588638.1">
    <property type="nucleotide sequence ID" value="XM_033729863.1"/>
</dbReference>
<organism evidence="3 4">
    <name type="scientific">Neohortaea acidophila</name>
    <dbReference type="NCBI Taxonomy" id="245834"/>
    <lineage>
        <taxon>Eukaryota</taxon>
        <taxon>Fungi</taxon>
        <taxon>Dikarya</taxon>
        <taxon>Ascomycota</taxon>
        <taxon>Pezizomycotina</taxon>
        <taxon>Dothideomycetes</taxon>
        <taxon>Dothideomycetidae</taxon>
        <taxon>Mycosphaerellales</taxon>
        <taxon>Teratosphaeriaceae</taxon>
        <taxon>Neohortaea</taxon>
    </lineage>
</organism>
<dbReference type="EMBL" id="MU001637">
    <property type="protein sequence ID" value="KAF2482068.1"/>
    <property type="molecule type" value="Genomic_DNA"/>
</dbReference>
<reference evidence="3" key="1">
    <citation type="journal article" date="2020" name="Stud. Mycol.">
        <title>101 Dothideomycetes genomes: a test case for predicting lifestyles and emergence of pathogens.</title>
        <authorList>
            <person name="Haridas S."/>
            <person name="Albert R."/>
            <person name="Binder M."/>
            <person name="Bloem J."/>
            <person name="Labutti K."/>
            <person name="Salamov A."/>
            <person name="Andreopoulos B."/>
            <person name="Baker S."/>
            <person name="Barry K."/>
            <person name="Bills G."/>
            <person name="Bluhm B."/>
            <person name="Cannon C."/>
            <person name="Castanera R."/>
            <person name="Culley D."/>
            <person name="Daum C."/>
            <person name="Ezra D."/>
            <person name="Gonzalez J."/>
            <person name="Henrissat B."/>
            <person name="Kuo A."/>
            <person name="Liang C."/>
            <person name="Lipzen A."/>
            <person name="Lutzoni F."/>
            <person name="Magnuson J."/>
            <person name="Mondo S."/>
            <person name="Nolan M."/>
            <person name="Ohm R."/>
            <person name="Pangilinan J."/>
            <person name="Park H.-J."/>
            <person name="Ramirez L."/>
            <person name="Alfaro M."/>
            <person name="Sun H."/>
            <person name="Tritt A."/>
            <person name="Yoshinaga Y."/>
            <person name="Zwiers L.-H."/>
            <person name="Turgeon B."/>
            <person name="Goodwin S."/>
            <person name="Spatafora J."/>
            <person name="Crous P."/>
            <person name="Grigoriev I."/>
        </authorList>
    </citation>
    <scope>NUCLEOTIDE SEQUENCE</scope>
    <source>
        <strain evidence="3">CBS 113389</strain>
    </source>
</reference>
<dbReference type="PANTHER" id="PTHR33840:SF1">
    <property type="entry name" value="TLE1 PHOSPHOLIPASE DOMAIN-CONTAINING PROTEIN"/>
    <property type="match status" value="1"/>
</dbReference>
<evidence type="ECO:0000313" key="3">
    <source>
        <dbReference type="EMBL" id="KAF2482068.1"/>
    </source>
</evidence>
<feature type="domain" description="T6SS Phospholipase effector Tle1-like catalytic" evidence="2">
    <location>
        <begin position="11"/>
        <end position="274"/>
    </location>
</feature>
<dbReference type="PANTHER" id="PTHR33840">
    <property type="match status" value="1"/>
</dbReference>